<keyword evidence="1" id="KW-0732">Signal</keyword>
<proteinExistence type="predicted"/>
<protein>
    <recommendedName>
        <fullName evidence="4">Peptidylprolyl isomerase</fullName>
    </recommendedName>
</protein>
<sequence>MNKKIIPIAIASTLLVGCGSSAAVNYSSEVKNGSKTAIDIDSTEITKNDIYHYLLEQFGSSEVLSLALTHIADQEITDKDAFNTRLNEEIASQEENGTSLDDIAKQYGLENKQQYIDQVLSIGVKQQMLKEKYIDKNYKKLVKEYKVKYLKTITLDTEAGAKKLLKEIKNGTDFDTAMNENSGSDVGMVTTKTTTVDSNIIKKLDDFTKDGVYKKVIKTSDSKYAIVYVYNTDISKVKDDIKSNLSSISDMSTKMETYYLRQYNFDVYEDAIKDEIKETAPDYLG</sequence>
<dbReference type="RefSeq" id="WP_297668845.1">
    <property type="nucleotide sequence ID" value="NZ_JAGZCC010000038.1"/>
</dbReference>
<dbReference type="PROSITE" id="PS51257">
    <property type="entry name" value="PROKAR_LIPOPROTEIN"/>
    <property type="match status" value="1"/>
</dbReference>
<feature type="chain" id="PRO_5037698043" description="Peptidylprolyl isomerase" evidence="1">
    <location>
        <begin position="23"/>
        <end position="285"/>
    </location>
</feature>
<accession>A0A943EL93</accession>
<reference evidence="2" key="1">
    <citation type="submission" date="2021-02" db="EMBL/GenBank/DDBJ databases">
        <title>Infant gut strain persistence is associated with maternal origin, phylogeny, and functional potential including surface adhesion and iron acquisition.</title>
        <authorList>
            <person name="Lou Y.C."/>
        </authorList>
    </citation>
    <scope>NUCLEOTIDE SEQUENCE</scope>
    <source>
        <strain evidence="2">L3_108_000G1_dasL3_108_000G1_metabat.metabat.11</strain>
    </source>
</reference>
<gene>
    <name evidence="2" type="ORF">KHX14_07120</name>
</gene>
<name>A0A943EL93_9FIRM</name>
<comment type="caution">
    <text evidence="2">The sequence shown here is derived from an EMBL/GenBank/DDBJ whole genome shotgun (WGS) entry which is preliminary data.</text>
</comment>
<organism evidence="2 3">
    <name type="scientific">Thomasclavelia spiroformis</name>
    <dbReference type="NCBI Taxonomy" id="29348"/>
    <lineage>
        <taxon>Bacteria</taxon>
        <taxon>Bacillati</taxon>
        <taxon>Bacillota</taxon>
        <taxon>Erysipelotrichia</taxon>
        <taxon>Erysipelotrichales</taxon>
        <taxon>Coprobacillaceae</taxon>
        <taxon>Thomasclavelia</taxon>
    </lineage>
</organism>
<evidence type="ECO:0008006" key="4">
    <source>
        <dbReference type="Google" id="ProtNLM"/>
    </source>
</evidence>
<dbReference type="Proteomes" id="UP000751224">
    <property type="component" value="Unassembled WGS sequence"/>
</dbReference>
<evidence type="ECO:0000256" key="1">
    <source>
        <dbReference type="SAM" id="SignalP"/>
    </source>
</evidence>
<dbReference type="EMBL" id="JAGZCC010000038">
    <property type="protein sequence ID" value="MBS5588574.1"/>
    <property type="molecule type" value="Genomic_DNA"/>
</dbReference>
<evidence type="ECO:0000313" key="3">
    <source>
        <dbReference type="Proteomes" id="UP000751224"/>
    </source>
</evidence>
<feature type="signal peptide" evidence="1">
    <location>
        <begin position="1"/>
        <end position="22"/>
    </location>
</feature>
<dbReference type="AlphaFoldDB" id="A0A943EL93"/>
<evidence type="ECO:0000313" key="2">
    <source>
        <dbReference type="EMBL" id="MBS5588574.1"/>
    </source>
</evidence>